<organism evidence="3 4">
    <name type="scientific">Pseudovirgaria hyperparasitica</name>
    <dbReference type="NCBI Taxonomy" id="470096"/>
    <lineage>
        <taxon>Eukaryota</taxon>
        <taxon>Fungi</taxon>
        <taxon>Dikarya</taxon>
        <taxon>Ascomycota</taxon>
        <taxon>Pezizomycotina</taxon>
        <taxon>Dothideomycetes</taxon>
        <taxon>Dothideomycetes incertae sedis</taxon>
        <taxon>Acrospermales</taxon>
        <taxon>Acrospermaceae</taxon>
        <taxon>Pseudovirgaria</taxon>
    </lineage>
</organism>
<dbReference type="PANTHER" id="PTHR43991">
    <property type="entry name" value="WD REPEAT PROTEIN (AFU_ORTHOLOGUE AFUA_8G05640)-RELATED"/>
    <property type="match status" value="1"/>
</dbReference>
<dbReference type="EMBL" id="ML996565">
    <property type="protein sequence ID" value="KAF2763209.1"/>
    <property type="molecule type" value="Genomic_DNA"/>
</dbReference>
<evidence type="ECO:0000313" key="4">
    <source>
        <dbReference type="Proteomes" id="UP000799437"/>
    </source>
</evidence>
<evidence type="ECO:0000259" key="2">
    <source>
        <dbReference type="Pfam" id="PF10313"/>
    </source>
</evidence>
<dbReference type="Pfam" id="PF10313">
    <property type="entry name" value="DUF2415"/>
    <property type="match status" value="1"/>
</dbReference>
<dbReference type="InterPro" id="IPR036322">
    <property type="entry name" value="WD40_repeat_dom_sf"/>
</dbReference>
<dbReference type="SUPFAM" id="SSF50978">
    <property type="entry name" value="WD40 repeat-like"/>
    <property type="match status" value="1"/>
</dbReference>
<feature type="domain" description="DUF2415" evidence="2">
    <location>
        <begin position="319"/>
        <end position="359"/>
    </location>
</feature>
<feature type="compositionally biased region" description="Polar residues" evidence="1">
    <location>
        <begin position="543"/>
        <end position="571"/>
    </location>
</feature>
<reference evidence="3" key="1">
    <citation type="journal article" date="2020" name="Stud. Mycol.">
        <title>101 Dothideomycetes genomes: a test case for predicting lifestyles and emergence of pathogens.</title>
        <authorList>
            <person name="Haridas S."/>
            <person name="Albert R."/>
            <person name="Binder M."/>
            <person name="Bloem J."/>
            <person name="Labutti K."/>
            <person name="Salamov A."/>
            <person name="Andreopoulos B."/>
            <person name="Baker S."/>
            <person name="Barry K."/>
            <person name="Bills G."/>
            <person name="Bluhm B."/>
            <person name="Cannon C."/>
            <person name="Castanera R."/>
            <person name="Culley D."/>
            <person name="Daum C."/>
            <person name="Ezra D."/>
            <person name="Gonzalez J."/>
            <person name="Henrissat B."/>
            <person name="Kuo A."/>
            <person name="Liang C."/>
            <person name="Lipzen A."/>
            <person name="Lutzoni F."/>
            <person name="Magnuson J."/>
            <person name="Mondo S."/>
            <person name="Nolan M."/>
            <person name="Ohm R."/>
            <person name="Pangilinan J."/>
            <person name="Park H.-J."/>
            <person name="Ramirez L."/>
            <person name="Alfaro M."/>
            <person name="Sun H."/>
            <person name="Tritt A."/>
            <person name="Yoshinaga Y."/>
            <person name="Zwiers L.-H."/>
            <person name="Turgeon B."/>
            <person name="Goodwin S."/>
            <person name="Spatafora J."/>
            <person name="Crous P."/>
            <person name="Grigoriev I."/>
        </authorList>
    </citation>
    <scope>NUCLEOTIDE SEQUENCE</scope>
    <source>
        <strain evidence="3">CBS 121739</strain>
    </source>
</reference>
<name>A0A6A6WMG0_9PEZI</name>
<dbReference type="PANTHER" id="PTHR43991:SF9">
    <property type="entry name" value="DUF2415 DOMAIN-CONTAINING PROTEIN"/>
    <property type="match status" value="1"/>
</dbReference>
<dbReference type="RefSeq" id="XP_033605660.1">
    <property type="nucleotide sequence ID" value="XM_033745136.1"/>
</dbReference>
<evidence type="ECO:0000313" key="3">
    <source>
        <dbReference type="EMBL" id="KAF2763209.1"/>
    </source>
</evidence>
<dbReference type="Gene3D" id="2.130.10.10">
    <property type="entry name" value="YVTN repeat-like/Quinoprotein amine dehydrogenase"/>
    <property type="match status" value="1"/>
</dbReference>
<dbReference type="InterPro" id="IPR019417">
    <property type="entry name" value="DUF2415"/>
</dbReference>
<protein>
    <recommendedName>
        <fullName evidence="2">DUF2415 domain-containing protein</fullName>
    </recommendedName>
</protein>
<feature type="region of interest" description="Disordered" evidence="1">
    <location>
        <begin position="543"/>
        <end position="573"/>
    </location>
</feature>
<proteinExistence type="predicted"/>
<keyword evidence="4" id="KW-1185">Reference proteome</keyword>
<accession>A0A6A6WMG0</accession>
<dbReference type="GeneID" id="54486190"/>
<evidence type="ECO:0000256" key="1">
    <source>
        <dbReference type="SAM" id="MobiDB-lite"/>
    </source>
</evidence>
<dbReference type="AlphaFoldDB" id="A0A6A6WMG0"/>
<dbReference type="InterPro" id="IPR015943">
    <property type="entry name" value="WD40/YVTN_repeat-like_dom_sf"/>
</dbReference>
<dbReference type="OrthoDB" id="418169at2759"/>
<gene>
    <name evidence="3" type="ORF">EJ05DRAFT_482037</name>
</gene>
<dbReference type="Proteomes" id="UP000799437">
    <property type="component" value="Unassembled WGS sequence"/>
</dbReference>
<sequence>MAVDDFDYHETDSLILPAKTFFPLSIHVAHYQLRHYISSSKQDTIYYADRENVYCLNVHTKRRTLVASLSFDARCTASGYGWICVGGETEGLFAAIQLDGSSHVSGEVDASLPVSLGTGATTSSRRQTKVSPHNIHFDRIGLQIVNSISIHKLLKEGPQGEDEVVAVLTNNDKTVRVYSLPRRAQIARLDCPFPMNHATISPDGHLLVAVGDEQRALFYERRTWTSPVGSTEDLAEDIAPSASAWGLIATVSLHCPPTVKAIGYFTTAWSSSGHLCAVASECGYITVIDTLSLPKCESAEDAIVNVIKSTRPDRGHGPGSVRTMLFSRQPWDLLIWTEDQGRMCVADLRSGLISRQVIHLNSSEDGIERIVIPDSDGDSDEDLTHDGSYLRRHSRALDAEGNAFGPAAFEARRSLGSSITSRPMPGRAIVVESDNDPHGLSPRARRIIDSLPTTTERDTRPEVTITPRSITYTQSGRPVHPSYRGATEYDVELSSSRDVEVRNIGHDLLSLDVGETLRDRYSDSARRYRPHRQSSVVVPETRLYSNASTRNGQSTTGNRMEQSASPGTYSYQPADGALDRAEYPSTVGTWIEYSTTAGGRVRRERPRVYGLRHISTDQTHDGSYGVRTAGLAASEDGRSIYAGAEDGIYVFAINTLARKMFPAVSPRLSLLVGLVLIEHRSRATADTGNASTP</sequence>